<dbReference type="GO" id="GO:0005524">
    <property type="term" value="F:ATP binding"/>
    <property type="evidence" value="ECO:0007669"/>
    <property type="project" value="InterPro"/>
</dbReference>
<evidence type="ECO:0000256" key="1">
    <source>
        <dbReference type="ARBA" id="ARBA00022515"/>
    </source>
</evidence>
<dbReference type="InterPro" id="IPR003593">
    <property type="entry name" value="AAA+_ATPase"/>
</dbReference>
<keyword evidence="4" id="KW-1185">Reference proteome</keyword>
<dbReference type="InterPro" id="IPR007694">
    <property type="entry name" value="DNA_helicase_DnaB-like_C"/>
</dbReference>
<dbReference type="GO" id="GO:0005829">
    <property type="term" value="C:cytosol"/>
    <property type="evidence" value="ECO:0007669"/>
    <property type="project" value="TreeGrafter"/>
</dbReference>
<dbReference type="PANTHER" id="PTHR30153:SF2">
    <property type="entry name" value="REPLICATIVE DNA HELICASE"/>
    <property type="match status" value="1"/>
</dbReference>
<name>A0A7Y0L7V2_9FIRM</name>
<dbReference type="SUPFAM" id="SSF52540">
    <property type="entry name" value="P-loop containing nucleoside triphosphate hydrolases"/>
    <property type="match status" value="1"/>
</dbReference>
<dbReference type="GO" id="GO:0006269">
    <property type="term" value="P:DNA replication, synthesis of primer"/>
    <property type="evidence" value="ECO:0007669"/>
    <property type="project" value="UniProtKB-KW"/>
</dbReference>
<dbReference type="Pfam" id="PF03796">
    <property type="entry name" value="DnaB_C"/>
    <property type="match status" value="1"/>
</dbReference>
<comment type="caution">
    <text evidence="3">The sequence shown here is derived from an EMBL/GenBank/DDBJ whole genome shotgun (WGS) entry which is preliminary data.</text>
</comment>
<evidence type="ECO:0000313" key="4">
    <source>
        <dbReference type="Proteomes" id="UP000533476"/>
    </source>
</evidence>
<dbReference type="GO" id="GO:0003678">
    <property type="term" value="F:DNA helicase activity"/>
    <property type="evidence" value="ECO:0007669"/>
    <property type="project" value="InterPro"/>
</dbReference>
<accession>A0A7Y0L7V2</accession>
<keyword evidence="1" id="KW-0639">Primosome</keyword>
<reference evidence="3 4" key="1">
    <citation type="submission" date="2020-04" db="EMBL/GenBank/DDBJ databases">
        <authorList>
            <person name="Zhang R."/>
            <person name="Schippers A."/>
        </authorList>
    </citation>
    <scope>NUCLEOTIDE SEQUENCE [LARGE SCALE GENOMIC DNA]</scope>
    <source>
        <strain evidence="3 4">DSM 109850</strain>
    </source>
</reference>
<dbReference type="PANTHER" id="PTHR30153">
    <property type="entry name" value="REPLICATIVE DNA HELICASE DNAB"/>
    <property type="match status" value="1"/>
</dbReference>
<dbReference type="SMART" id="SM00382">
    <property type="entry name" value="AAA"/>
    <property type="match status" value="1"/>
</dbReference>
<proteinExistence type="predicted"/>
<evidence type="ECO:0000259" key="2">
    <source>
        <dbReference type="PROSITE" id="PS51199"/>
    </source>
</evidence>
<sequence>MIELQDNRELLEAAVCLCAARDQEFPPDVTDDWFRWPAARTAWQLMAKARASGRALDFADLMVNPDTFPVAADAPEILAMFPRVQDAVRGLRAYVDTDWIADQYQRTLKALQNNPDPRDVMQQLATALDHRLAGQQEGRLITAHEAALALFADIERRVNGQRDKVIGYGWPSWDALTLGMEPGQLILVAARPGIGKTLVGQNLTRLWVRQRIPVLYLSFEMSAERLMARWLAMESGVNSLTIARGKPSDQELSDITHAMGYVAEWPIQVWADSITQDECLSVIRRAARQHGVRVVVIDYAGLIRLTPQYRGENKTQMVGRLAEALKRVAGEAQVPVISLVQLKRAADERDDGIPRLKDLRDSGDWEANADVVWMLAPHTDTDITVVLAKNRDGEANIQLSLRWKKTTNLLWDGSPSATVPVVQDD</sequence>
<dbReference type="Proteomes" id="UP000533476">
    <property type="component" value="Unassembled WGS sequence"/>
</dbReference>
<dbReference type="InterPro" id="IPR027417">
    <property type="entry name" value="P-loop_NTPase"/>
</dbReference>
<dbReference type="PROSITE" id="PS51199">
    <property type="entry name" value="SF4_HELICASE"/>
    <property type="match status" value="1"/>
</dbReference>
<protein>
    <submittedName>
        <fullName evidence="3">AAA family ATPase</fullName>
    </submittedName>
</protein>
<dbReference type="GO" id="GO:1990077">
    <property type="term" value="C:primosome complex"/>
    <property type="evidence" value="ECO:0007669"/>
    <property type="project" value="UniProtKB-KW"/>
</dbReference>
<organism evidence="3 4">
    <name type="scientific">Sulfobacillus harzensis</name>
    <dbReference type="NCBI Taxonomy" id="2729629"/>
    <lineage>
        <taxon>Bacteria</taxon>
        <taxon>Bacillati</taxon>
        <taxon>Bacillota</taxon>
        <taxon>Clostridia</taxon>
        <taxon>Eubacteriales</taxon>
        <taxon>Clostridiales Family XVII. Incertae Sedis</taxon>
        <taxon>Sulfobacillus</taxon>
    </lineage>
</organism>
<dbReference type="AlphaFoldDB" id="A0A7Y0L7V2"/>
<dbReference type="Gene3D" id="3.40.50.300">
    <property type="entry name" value="P-loop containing nucleotide triphosphate hydrolases"/>
    <property type="match status" value="1"/>
</dbReference>
<gene>
    <name evidence="3" type="ORF">HIJ39_21135</name>
</gene>
<feature type="domain" description="SF4 helicase" evidence="2">
    <location>
        <begin position="159"/>
        <end position="425"/>
    </location>
</feature>
<evidence type="ECO:0000313" key="3">
    <source>
        <dbReference type="EMBL" id="NMP24816.1"/>
    </source>
</evidence>
<dbReference type="EMBL" id="JABBVZ010000155">
    <property type="protein sequence ID" value="NMP24816.1"/>
    <property type="molecule type" value="Genomic_DNA"/>
</dbReference>